<dbReference type="InterPro" id="IPR001853">
    <property type="entry name" value="DSBA-like_thioredoxin_dom"/>
</dbReference>
<feature type="domain" description="DSBA-like thioredoxin" evidence="1">
    <location>
        <begin position="13"/>
        <end position="217"/>
    </location>
</feature>
<dbReference type="PANTHER" id="PTHR13887">
    <property type="entry name" value="GLUTATHIONE S-TRANSFERASE KAPPA"/>
    <property type="match status" value="1"/>
</dbReference>
<organism evidence="2 3">
    <name type="scientific">Nocardioides renjunii</name>
    <dbReference type="NCBI Taxonomy" id="3095075"/>
    <lineage>
        <taxon>Bacteria</taxon>
        <taxon>Bacillati</taxon>
        <taxon>Actinomycetota</taxon>
        <taxon>Actinomycetes</taxon>
        <taxon>Propionibacteriales</taxon>
        <taxon>Nocardioidaceae</taxon>
        <taxon>Nocardioides</taxon>
    </lineage>
</organism>
<dbReference type="SUPFAM" id="SSF52833">
    <property type="entry name" value="Thioredoxin-like"/>
    <property type="match status" value="1"/>
</dbReference>
<protein>
    <submittedName>
        <fullName evidence="2">DsbA family oxidoreductase</fullName>
    </submittedName>
</protein>
<evidence type="ECO:0000313" key="3">
    <source>
        <dbReference type="Proteomes" id="UP001291999"/>
    </source>
</evidence>
<proteinExistence type="predicted"/>
<reference evidence="2 3" key="1">
    <citation type="submission" date="2023-11" db="EMBL/GenBank/DDBJ databases">
        <title>Novel species in genus Nocardioides.</title>
        <authorList>
            <person name="Zhou H."/>
        </authorList>
    </citation>
    <scope>NUCLEOTIDE SEQUENCE [LARGE SCALE GENOMIC DNA]</scope>
    <source>
        <strain evidence="2 3">S-58</strain>
    </source>
</reference>
<name>A0ABU5KGP3_9ACTN</name>
<gene>
    <name evidence="2" type="ORF">SFC79_19715</name>
</gene>
<dbReference type="Gene3D" id="3.40.30.10">
    <property type="entry name" value="Glutaredoxin"/>
    <property type="match status" value="1"/>
</dbReference>
<dbReference type="CDD" id="cd03024">
    <property type="entry name" value="DsbA_FrnE"/>
    <property type="match status" value="1"/>
</dbReference>
<accession>A0ABU5KGP3</accession>
<sequence length="244" mass="26621">MQVSGGVRTPVKIEIWSDVVCPWCYIGKRRIENALAQFEHADDVEVHWRSYQLDPGAPVEATEKSSAMLARKYGQSPAGVQQMQDRVEAVAAEEGLVYRLSETLHLNTVDAHRVIHLAHEQGGNELQGRVKEALLHAYFTEARNVADHAVLREVAVGAGVDAARVDEVLAGTEYTSDVHADIEQAQAYGATGVPFFVVDEKYGVSGAQPTEVFTQVLDRAWSESHPRIEVLATGDECGPDGCAI</sequence>
<dbReference type="Proteomes" id="UP001291999">
    <property type="component" value="Unassembled WGS sequence"/>
</dbReference>
<evidence type="ECO:0000313" key="2">
    <source>
        <dbReference type="EMBL" id="MDZ5664013.1"/>
    </source>
</evidence>
<dbReference type="EMBL" id="JAXQPW010000008">
    <property type="protein sequence ID" value="MDZ5664013.1"/>
    <property type="molecule type" value="Genomic_DNA"/>
</dbReference>
<dbReference type="Pfam" id="PF01323">
    <property type="entry name" value="DSBA"/>
    <property type="match status" value="1"/>
</dbReference>
<keyword evidence="3" id="KW-1185">Reference proteome</keyword>
<evidence type="ECO:0000259" key="1">
    <source>
        <dbReference type="Pfam" id="PF01323"/>
    </source>
</evidence>
<comment type="caution">
    <text evidence="2">The sequence shown here is derived from an EMBL/GenBank/DDBJ whole genome shotgun (WGS) entry which is preliminary data.</text>
</comment>
<dbReference type="PANTHER" id="PTHR13887:SF41">
    <property type="entry name" value="THIOREDOXIN SUPERFAMILY PROTEIN"/>
    <property type="match status" value="1"/>
</dbReference>
<dbReference type="InterPro" id="IPR036249">
    <property type="entry name" value="Thioredoxin-like_sf"/>
</dbReference>